<name>A0A8E2JCW0_9PEZI</name>
<gene>
    <name evidence="2" type="ORF">K432DRAFT_384252</name>
</gene>
<accession>A0A8E2JCW0</accession>
<reference evidence="2 3" key="1">
    <citation type="journal article" date="2016" name="Nat. Commun.">
        <title>Ectomycorrhizal ecology is imprinted in the genome of the dominant symbiotic fungus Cenococcum geophilum.</title>
        <authorList>
            <consortium name="DOE Joint Genome Institute"/>
            <person name="Peter M."/>
            <person name="Kohler A."/>
            <person name="Ohm R.A."/>
            <person name="Kuo A."/>
            <person name="Krutzmann J."/>
            <person name="Morin E."/>
            <person name="Arend M."/>
            <person name="Barry K.W."/>
            <person name="Binder M."/>
            <person name="Choi C."/>
            <person name="Clum A."/>
            <person name="Copeland A."/>
            <person name="Grisel N."/>
            <person name="Haridas S."/>
            <person name="Kipfer T."/>
            <person name="LaButti K."/>
            <person name="Lindquist E."/>
            <person name="Lipzen A."/>
            <person name="Maire R."/>
            <person name="Meier B."/>
            <person name="Mihaltcheva S."/>
            <person name="Molinier V."/>
            <person name="Murat C."/>
            <person name="Poggeler S."/>
            <person name="Quandt C.A."/>
            <person name="Sperisen C."/>
            <person name="Tritt A."/>
            <person name="Tisserant E."/>
            <person name="Crous P.W."/>
            <person name="Henrissat B."/>
            <person name="Nehls U."/>
            <person name="Egli S."/>
            <person name="Spatafora J.W."/>
            <person name="Grigoriev I.V."/>
            <person name="Martin F.M."/>
        </authorList>
    </citation>
    <scope>NUCLEOTIDE SEQUENCE [LARGE SCALE GENOMIC DNA]</scope>
    <source>
        <strain evidence="2 3">CBS 459.81</strain>
    </source>
</reference>
<feature type="compositionally biased region" description="Polar residues" evidence="1">
    <location>
        <begin position="65"/>
        <end position="75"/>
    </location>
</feature>
<protein>
    <submittedName>
        <fullName evidence="2">Uncharacterized protein</fullName>
    </submittedName>
</protein>
<dbReference type="EMBL" id="KV745090">
    <property type="protein sequence ID" value="OCK77945.1"/>
    <property type="molecule type" value="Genomic_DNA"/>
</dbReference>
<dbReference type="AlphaFoldDB" id="A0A8E2JCW0"/>
<proteinExistence type="predicted"/>
<evidence type="ECO:0000313" key="3">
    <source>
        <dbReference type="Proteomes" id="UP000250266"/>
    </source>
</evidence>
<keyword evidence="3" id="KW-1185">Reference proteome</keyword>
<feature type="compositionally biased region" description="Low complexity" evidence="1">
    <location>
        <begin position="147"/>
        <end position="166"/>
    </location>
</feature>
<feature type="region of interest" description="Disordered" evidence="1">
    <location>
        <begin position="147"/>
        <end position="174"/>
    </location>
</feature>
<feature type="compositionally biased region" description="Polar residues" evidence="1">
    <location>
        <begin position="114"/>
        <end position="126"/>
    </location>
</feature>
<feature type="compositionally biased region" description="Basic and acidic residues" evidence="1">
    <location>
        <begin position="77"/>
        <end position="89"/>
    </location>
</feature>
<feature type="compositionally biased region" description="Basic and acidic residues" evidence="1">
    <location>
        <begin position="103"/>
        <end position="113"/>
    </location>
</feature>
<feature type="region of interest" description="Disordered" evidence="1">
    <location>
        <begin position="44"/>
        <end position="126"/>
    </location>
</feature>
<dbReference type="Proteomes" id="UP000250266">
    <property type="component" value="Unassembled WGS sequence"/>
</dbReference>
<sequence length="570" mass="65466">MPSSGADDVVDVTSSLVFDDTVYRKEVLSLPEDQTEDELDERIANQAKESGVEDPYRYFSPELQDLSTAMPSLTVSSEHRSSMSIRSRESQSTGFTSDPSRNSNDHHHLENPHSTRNAPQPRSSTSFENYDAVLDKFRPVIRNSYSSSTYTTAGSTHSPSSTSKPTSIKRKRGPSLLSMFRRESHACTSRVRHGHPVNPFTPRLECGHTLTKYATRIHIQDALENENHLPPNCCGKPLPKSVLEMVMTKEEMDDFVDNFLHSPRFDDTHETTYSHNGLVEVGTPAECQPTKSRDVHVAPKSVTTQHTPEDDECLNAAMDDEAFCKLRAEHEEQFQRIVAFESKQRHALSTYYDWSRKRLSSQLTRNKVERAKEHAHDLEQLDETQVAAEHDLRRAQVLESQNVATALKYMEAYCNGFCNSSADIKHTVSDEDRKKLKRQHALQDNLPHKHESAINVLRAKQEKDVRVRMNKQYAELAQMDLEFEKEMKGLEVRFLKDLNRLGVLVEMRRRRAVARWELKFEIWRKGFEKNRQRPWEGRLPHLDWPDPTAEVPLEAEGALAQYFRLDAAVR</sequence>
<feature type="compositionally biased region" description="Polar residues" evidence="1">
    <location>
        <begin position="93"/>
        <end position="102"/>
    </location>
</feature>
<evidence type="ECO:0000256" key="1">
    <source>
        <dbReference type="SAM" id="MobiDB-lite"/>
    </source>
</evidence>
<evidence type="ECO:0000313" key="2">
    <source>
        <dbReference type="EMBL" id="OCK77945.1"/>
    </source>
</evidence>
<dbReference type="OrthoDB" id="9977870at2759"/>
<organism evidence="2 3">
    <name type="scientific">Lepidopterella palustris CBS 459.81</name>
    <dbReference type="NCBI Taxonomy" id="1314670"/>
    <lineage>
        <taxon>Eukaryota</taxon>
        <taxon>Fungi</taxon>
        <taxon>Dikarya</taxon>
        <taxon>Ascomycota</taxon>
        <taxon>Pezizomycotina</taxon>
        <taxon>Dothideomycetes</taxon>
        <taxon>Pleosporomycetidae</taxon>
        <taxon>Mytilinidiales</taxon>
        <taxon>Argynnaceae</taxon>
        <taxon>Lepidopterella</taxon>
    </lineage>
</organism>